<keyword evidence="2" id="KW-0472">Membrane</keyword>
<evidence type="ECO:0000313" key="4">
    <source>
        <dbReference type="Proteomes" id="UP001174997"/>
    </source>
</evidence>
<organism evidence="3 4">
    <name type="scientific">Cercophora samala</name>
    <dbReference type="NCBI Taxonomy" id="330535"/>
    <lineage>
        <taxon>Eukaryota</taxon>
        <taxon>Fungi</taxon>
        <taxon>Dikarya</taxon>
        <taxon>Ascomycota</taxon>
        <taxon>Pezizomycotina</taxon>
        <taxon>Sordariomycetes</taxon>
        <taxon>Sordariomycetidae</taxon>
        <taxon>Sordariales</taxon>
        <taxon>Lasiosphaeriaceae</taxon>
        <taxon>Cercophora</taxon>
    </lineage>
</organism>
<gene>
    <name evidence="3" type="ORF">QBC41DRAFT_353716</name>
</gene>
<name>A0AA39ZJ18_9PEZI</name>
<feature type="transmembrane region" description="Helical" evidence="2">
    <location>
        <begin position="47"/>
        <end position="70"/>
    </location>
</feature>
<accession>A0AA39ZJ18</accession>
<feature type="compositionally biased region" description="Basic and acidic residues" evidence="1">
    <location>
        <begin position="106"/>
        <end position="115"/>
    </location>
</feature>
<evidence type="ECO:0000256" key="1">
    <source>
        <dbReference type="SAM" id="MobiDB-lite"/>
    </source>
</evidence>
<evidence type="ECO:0000313" key="3">
    <source>
        <dbReference type="EMBL" id="KAK0672002.1"/>
    </source>
</evidence>
<protein>
    <submittedName>
        <fullName evidence="3">Uncharacterized protein</fullName>
    </submittedName>
</protein>
<reference evidence="3" key="1">
    <citation type="submission" date="2023-06" db="EMBL/GenBank/DDBJ databases">
        <title>Genome-scale phylogeny and comparative genomics of the fungal order Sordariales.</title>
        <authorList>
            <consortium name="Lawrence Berkeley National Laboratory"/>
            <person name="Hensen N."/>
            <person name="Bonometti L."/>
            <person name="Westerberg I."/>
            <person name="Brannstrom I.O."/>
            <person name="Guillou S."/>
            <person name="Cros-Aarteil S."/>
            <person name="Calhoun S."/>
            <person name="Haridas S."/>
            <person name="Kuo A."/>
            <person name="Mondo S."/>
            <person name="Pangilinan J."/>
            <person name="Riley R."/>
            <person name="Labutti K."/>
            <person name="Andreopoulos B."/>
            <person name="Lipzen A."/>
            <person name="Chen C."/>
            <person name="Yanf M."/>
            <person name="Daum C."/>
            <person name="Ng V."/>
            <person name="Clum A."/>
            <person name="Steindorff A."/>
            <person name="Ohm R."/>
            <person name="Martin F."/>
            <person name="Silar P."/>
            <person name="Natvig D."/>
            <person name="Lalanne C."/>
            <person name="Gautier V."/>
            <person name="Ament-Velasquez S.L."/>
            <person name="Kruys A."/>
            <person name="Hutchinson M.I."/>
            <person name="Powell A.J."/>
            <person name="Barry K."/>
            <person name="Miller A.N."/>
            <person name="Grigoriev I.V."/>
            <person name="Debuchy R."/>
            <person name="Gladieux P."/>
            <person name="Thoren M.H."/>
            <person name="Johannesson H."/>
        </authorList>
    </citation>
    <scope>NUCLEOTIDE SEQUENCE</scope>
    <source>
        <strain evidence="3">CBS 307.81</strain>
    </source>
</reference>
<dbReference type="EMBL" id="JAULSY010000016">
    <property type="protein sequence ID" value="KAK0672002.1"/>
    <property type="molecule type" value="Genomic_DNA"/>
</dbReference>
<sequence length="138" mass="15789">MSCPRIIAPEFRNLPFQCWEVCNKAYQQARLFDIFPEYCKPESAYQISHSNCLLCTVLGVVGGLLLIVCIGKRREPRKKDLELESTVVDISARETETLPMIQETEGSPRTEMEVEERACELDLGSGYSEMDVQPRTRR</sequence>
<feature type="region of interest" description="Disordered" evidence="1">
    <location>
        <begin position="94"/>
        <end position="115"/>
    </location>
</feature>
<keyword evidence="2" id="KW-1133">Transmembrane helix</keyword>
<evidence type="ECO:0000256" key="2">
    <source>
        <dbReference type="SAM" id="Phobius"/>
    </source>
</evidence>
<proteinExistence type="predicted"/>
<comment type="caution">
    <text evidence="3">The sequence shown here is derived from an EMBL/GenBank/DDBJ whole genome shotgun (WGS) entry which is preliminary data.</text>
</comment>
<keyword evidence="4" id="KW-1185">Reference proteome</keyword>
<dbReference type="Proteomes" id="UP001174997">
    <property type="component" value="Unassembled WGS sequence"/>
</dbReference>
<dbReference type="AlphaFoldDB" id="A0AA39ZJ18"/>
<keyword evidence="2" id="KW-0812">Transmembrane</keyword>